<dbReference type="GO" id="GO:0003729">
    <property type="term" value="F:mRNA binding"/>
    <property type="evidence" value="ECO:0007669"/>
    <property type="project" value="TreeGrafter"/>
</dbReference>
<evidence type="ECO:0000259" key="3">
    <source>
        <dbReference type="Pfam" id="PF23276"/>
    </source>
</evidence>
<reference evidence="4 5" key="1">
    <citation type="submission" date="2024-01" db="EMBL/GenBank/DDBJ databases">
        <title>Genome assemblies of Stephania.</title>
        <authorList>
            <person name="Yang L."/>
        </authorList>
    </citation>
    <scope>NUCLEOTIDE SEQUENCE [LARGE SCALE GENOMIC DNA]</scope>
    <source>
        <strain evidence="4">YNDBR</strain>
        <tissue evidence="4">Leaf</tissue>
    </source>
</reference>
<organism evidence="4 5">
    <name type="scientific">Stephania yunnanensis</name>
    <dbReference type="NCBI Taxonomy" id="152371"/>
    <lineage>
        <taxon>Eukaryota</taxon>
        <taxon>Viridiplantae</taxon>
        <taxon>Streptophyta</taxon>
        <taxon>Embryophyta</taxon>
        <taxon>Tracheophyta</taxon>
        <taxon>Spermatophyta</taxon>
        <taxon>Magnoliopsida</taxon>
        <taxon>Ranunculales</taxon>
        <taxon>Menispermaceae</taxon>
        <taxon>Menispermoideae</taxon>
        <taxon>Cissampelideae</taxon>
        <taxon>Stephania</taxon>
    </lineage>
</organism>
<feature type="repeat" description="PPR" evidence="2">
    <location>
        <begin position="1095"/>
        <end position="1129"/>
    </location>
</feature>
<feature type="repeat" description="PPR" evidence="2">
    <location>
        <begin position="1130"/>
        <end position="1164"/>
    </location>
</feature>
<accession>A0AAP0FIN6</accession>
<name>A0AAP0FIN6_9MAGN</name>
<keyword evidence="1" id="KW-0677">Repeat</keyword>
<feature type="repeat" description="PPR" evidence="2">
    <location>
        <begin position="399"/>
        <end position="433"/>
    </location>
</feature>
<feature type="repeat" description="PPR" evidence="2">
    <location>
        <begin position="815"/>
        <end position="849"/>
    </location>
</feature>
<dbReference type="EMBL" id="JBBNAF010000010">
    <property type="protein sequence ID" value="KAK9107537.1"/>
    <property type="molecule type" value="Genomic_DNA"/>
</dbReference>
<dbReference type="InterPro" id="IPR011990">
    <property type="entry name" value="TPR-like_helical_dom_sf"/>
</dbReference>
<feature type="repeat" description="PPR" evidence="2">
    <location>
        <begin position="1165"/>
        <end position="1199"/>
    </location>
</feature>
<gene>
    <name evidence="4" type="ORF">Syun_023548</name>
</gene>
<dbReference type="Pfam" id="PF13812">
    <property type="entry name" value="PPR_3"/>
    <property type="match status" value="2"/>
</dbReference>
<dbReference type="InterPro" id="IPR002885">
    <property type="entry name" value="PPR_rpt"/>
</dbReference>
<evidence type="ECO:0000313" key="5">
    <source>
        <dbReference type="Proteomes" id="UP001420932"/>
    </source>
</evidence>
<dbReference type="Proteomes" id="UP001420932">
    <property type="component" value="Unassembled WGS sequence"/>
</dbReference>
<feature type="repeat" description="PPR" evidence="2">
    <location>
        <begin position="955"/>
        <end position="989"/>
    </location>
</feature>
<evidence type="ECO:0000313" key="4">
    <source>
        <dbReference type="EMBL" id="KAK9107537.1"/>
    </source>
</evidence>
<dbReference type="Pfam" id="PF23276">
    <property type="entry name" value="TPR_24"/>
    <property type="match status" value="1"/>
</dbReference>
<sequence>MRRALRIIQLNPHPQTLKSNPLHHHFCSSKPSIPTSSNPSVHEINNTHYLFSPITPSTLSESIVSKCSPFWAKKGETFSNPSLQSILIKLSVISPDSIRPYWRLSSFVPKHVLQIVLGFYFVCQNPRIESTKVALLWELFNWASKQSESFEHEMQCCEIMAWMLARVGSFREAESLVRYMGARGVVLGCHEILCKIIEGYANAGEIEDSVSVFNWSRSRGIVPSEKCFRVVLEILVQTKRTRLAYRVCKDMVEVGFGLSNVEKTSYERLIELLCKEMKVLQARRLVKNRRNYAIEPSCAVVNAITEGYCEKKDFEDILLFLNEVNIAPDPYVCNKILISQCRRFGAEEAYLFMKELEFSGFQPDETTFGIFISSSCREGKLKDALVYLSEILSRGLKPDIHSYNALIGGIFKKGMWKQARDVFDDMLESGVTPEVSTFRVLLAGYSKYRRFVEVKAVIEEMMEYGLIEMSPLDDPLSKAFSLLGFDPLVVKLKRDNGAELRKAEFFDALGNGLYVETDLDEYENALMCVLDDAMFPDFNAHIIEKCDHGDIEAALLVKEKMVCRGQKPSSSAYSALMKGLSVSRSHAMKAFYLFEEMHERTVQQLPRETLNLLIRSLCKRGFAHKGKIVLDYMVRRNLLVENETYTALIMNLQKKGKQKELWECWELARRDKWLPPLKDSKAIVTYLIHQGMLKEAIILLTNMLESQTHMISDISDIFLEQLCDTGHAVIGHIFAEELLAHGWVLNRTMYNHLVGGFLKEKRYQEALIIFDTMTFKKVTPSMDLYNTLMPQLCRLHKFEKAMALKEILLQKGEAPHALYCVLLNGLCRIGQIKLATLQFKEMLIKGVSPGAEAYNALILGYCLDSNSRKLGEILGMMVKNNLSFTISSYRHLVSMMCSKGRVSHALRLKEFLLVENTLQSLLVYNILMFRFLQTGNGAQVLVLIDEMKSEGLELDEVTYNFLVCGFCKNGDVLRSMEFLKTMIDNNFRPSNRSLRMVISHLCNHHYLEKAWELSKAMELRGWMQDSTVQNAIVECLLSHGKLQEAENYLLRLEEHGLIPENIYYDILIKRFSWYGRIKMAVHLLNTMLKNGSLPSSTSYDSVIQGLCASKSVNEAYDFHKEMLVRGLTPIVKSWDMVIYGLCANGQTAESERLLDSMLSSGQTPTRNTFQSVINGYYTENNLKKASEILHKMQQHGHVPDFRTHWALISNLSNSKDKDSGDGGGFLSNLLSRSGFSWKKGSK</sequence>
<dbReference type="NCBIfam" id="TIGR00756">
    <property type="entry name" value="PPR"/>
    <property type="match status" value="7"/>
</dbReference>
<feature type="repeat" description="PPR" evidence="2">
    <location>
        <begin position="746"/>
        <end position="780"/>
    </location>
</feature>
<dbReference type="PROSITE" id="PS51375">
    <property type="entry name" value="PPR"/>
    <property type="match status" value="10"/>
</dbReference>
<dbReference type="PANTHER" id="PTHR47932:SF63">
    <property type="entry name" value="OS08G0290000 PROTEIN"/>
    <property type="match status" value="1"/>
</dbReference>
<feature type="repeat" description="PPR" evidence="2">
    <location>
        <begin position="434"/>
        <end position="468"/>
    </location>
</feature>
<dbReference type="Pfam" id="PF01535">
    <property type="entry name" value="PPR"/>
    <property type="match status" value="3"/>
</dbReference>
<dbReference type="InterPro" id="IPR057027">
    <property type="entry name" value="TPR_mt"/>
</dbReference>
<comment type="caution">
    <text evidence="4">The sequence shown here is derived from an EMBL/GenBank/DDBJ whole genome shotgun (WGS) entry which is preliminary data.</text>
</comment>
<dbReference type="Gene3D" id="1.25.40.10">
    <property type="entry name" value="Tetratricopeptide repeat domain"/>
    <property type="match status" value="9"/>
</dbReference>
<feature type="domain" description="Pentatricopeptide repeat-containing protein-mitochondrial" evidence="3">
    <location>
        <begin position="945"/>
        <end position="1046"/>
    </location>
</feature>
<feature type="repeat" description="PPR" evidence="2">
    <location>
        <begin position="364"/>
        <end position="398"/>
    </location>
</feature>
<keyword evidence="5" id="KW-1185">Reference proteome</keyword>
<dbReference type="Pfam" id="PF13041">
    <property type="entry name" value="PPR_2"/>
    <property type="match status" value="2"/>
</dbReference>
<dbReference type="PANTHER" id="PTHR47932">
    <property type="entry name" value="ATPASE EXPRESSION PROTEIN 3"/>
    <property type="match status" value="1"/>
</dbReference>
<evidence type="ECO:0000256" key="2">
    <source>
        <dbReference type="PROSITE-ProRule" id="PRU00708"/>
    </source>
</evidence>
<dbReference type="AlphaFoldDB" id="A0AAP0FIN6"/>
<proteinExistence type="predicted"/>
<feature type="repeat" description="PPR" evidence="2">
    <location>
        <begin position="1025"/>
        <end position="1059"/>
    </location>
</feature>
<dbReference type="Pfam" id="PF12854">
    <property type="entry name" value="PPR_1"/>
    <property type="match status" value="1"/>
</dbReference>
<protein>
    <recommendedName>
        <fullName evidence="3">Pentatricopeptide repeat-containing protein-mitochondrial domain-containing protein</fullName>
    </recommendedName>
</protein>
<evidence type="ECO:0000256" key="1">
    <source>
        <dbReference type="ARBA" id="ARBA00022737"/>
    </source>
</evidence>